<dbReference type="OrthoDB" id="421012at2759"/>
<dbReference type="GO" id="GO:0005634">
    <property type="term" value="C:nucleus"/>
    <property type="evidence" value="ECO:0007669"/>
    <property type="project" value="TreeGrafter"/>
</dbReference>
<dbReference type="Proteomes" id="UP001152797">
    <property type="component" value="Unassembled WGS sequence"/>
</dbReference>
<dbReference type="SUPFAM" id="SSF54928">
    <property type="entry name" value="RNA-binding domain, RBD"/>
    <property type="match status" value="1"/>
</dbReference>
<protein>
    <recommendedName>
        <fullName evidence="3">RRM domain-containing protein</fullName>
    </recommendedName>
</protein>
<reference evidence="5" key="2">
    <citation type="submission" date="2024-04" db="EMBL/GenBank/DDBJ databases">
        <authorList>
            <person name="Chen Y."/>
            <person name="Shah S."/>
            <person name="Dougan E. K."/>
            <person name="Thang M."/>
            <person name="Chan C."/>
        </authorList>
    </citation>
    <scope>NUCLEOTIDE SEQUENCE [LARGE SCALE GENOMIC DNA]</scope>
</reference>
<dbReference type="EMBL" id="CAMXCT020003891">
    <property type="protein sequence ID" value="CAL1160137.1"/>
    <property type="molecule type" value="Genomic_DNA"/>
</dbReference>
<name>A0A9P1GDH8_9DINO</name>
<accession>A0A9P1GDH8</accession>
<dbReference type="PANTHER" id="PTHR14398">
    <property type="entry name" value="RNA RECOGNITION RRM/RNP DOMAIN"/>
    <property type="match status" value="1"/>
</dbReference>
<organism evidence="4">
    <name type="scientific">Cladocopium goreaui</name>
    <dbReference type="NCBI Taxonomy" id="2562237"/>
    <lineage>
        <taxon>Eukaryota</taxon>
        <taxon>Sar</taxon>
        <taxon>Alveolata</taxon>
        <taxon>Dinophyceae</taxon>
        <taxon>Suessiales</taxon>
        <taxon>Symbiodiniaceae</taxon>
        <taxon>Cladocopium</taxon>
    </lineage>
</organism>
<feature type="domain" description="RRM" evidence="3">
    <location>
        <begin position="15"/>
        <end position="92"/>
    </location>
</feature>
<dbReference type="InterPro" id="IPR045137">
    <property type="entry name" value="RBM26/27"/>
</dbReference>
<evidence type="ECO:0000313" key="5">
    <source>
        <dbReference type="EMBL" id="CAL1160137.1"/>
    </source>
</evidence>
<proteinExistence type="predicted"/>
<dbReference type="PROSITE" id="PS50102">
    <property type="entry name" value="RRM"/>
    <property type="match status" value="1"/>
</dbReference>
<reference evidence="4" key="1">
    <citation type="submission" date="2022-10" db="EMBL/GenBank/DDBJ databases">
        <authorList>
            <person name="Chen Y."/>
            <person name="Dougan E. K."/>
            <person name="Chan C."/>
            <person name="Rhodes N."/>
            <person name="Thang M."/>
        </authorList>
    </citation>
    <scope>NUCLEOTIDE SEQUENCE</scope>
</reference>
<dbReference type="AlphaFoldDB" id="A0A9P1GDH8"/>
<gene>
    <name evidence="4" type="ORF">C1SCF055_LOCUS32373</name>
</gene>
<dbReference type="InterPro" id="IPR012677">
    <property type="entry name" value="Nucleotide-bd_a/b_plait_sf"/>
</dbReference>
<evidence type="ECO:0000259" key="3">
    <source>
        <dbReference type="PROSITE" id="PS50102"/>
    </source>
</evidence>
<keyword evidence="1 2" id="KW-0694">RNA-binding</keyword>
<dbReference type="InterPro" id="IPR035979">
    <property type="entry name" value="RBD_domain_sf"/>
</dbReference>
<dbReference type="InterPro" id="IPR000504">
    <property type="entry name" value="RRM_dom"/>
</dbReference>
<sequence>MSGLLEKIGQGRVSDGLILSNVPAEVNTLDALNRHFRHFGEVLKITSQVNEGKAYVQFASKASAEAAASVPVLDRPEITVAGGTVKNQMQTPALILEAKHHHRPSPEKVVEHRVLPGEHVIVSGRLQEPRATFYIRTGQASAMEVKAPHLARLVITNDPHGLRVESQDEEVSISDLEKDVAMMIPGSDTVPMLLRNEHFKDVRPKSERFAVGGA</sequence>
<dbReference type="GO" id="GO:0003723">
    <property type="term" value="F:RNA binding"/>
    <property type="evidence" value="ECO:0007669"/>
    <property type="project" value="UniProtKB-UniRule"/>
</dbReference>
<comment type="caution">
    <text evidence="4">The sequence shown here is derived from an EMBL/GenBank/DDBJ whole genome shotgun (WGS) entry which is preliminary data.</text>
</comment>
<evidence type="ECO:0000256" key="2">
    <source>
        <dbReference type="PROSITE-ProRule" id="PRU00176"/>
    </source>
</evidence>
<dbReference type="Pfam" id="PF00076">
    <property type="entry name" value="RRM_1"/>
    <property type="match status" value="1"/>
</dbReference>
<dbReference type="PANTHER" id="PTHR14398:SF0">
    <property type="entry name" value="ZINC FINGER PROTEIN SWM"/>
    <property type="match status" value="1"/>
</dbReference>
<keyword evidence="6" id="KW-1185">Reference proteome</keyword>
<dbReference type="EMBL" id="CAMXCT030003891">
    <property type="protein sequence ID" value="CAL4794074.1"/>
    <property type="molecule type" value="Genomic_DNA"/>
</dbReference>
<dbReference type="Gene3D" id="3.30.70.330">
    <property type="match status" value="1"/>
</dbReference>
<dbReference type="EMBL" id="CAMXCT010003891">
    <property type="protein sequence ID" value="CAI4006762.1"/>
    <property type="molecule type" value="Genomic_DNA"/>
</dbReference>
<evidence type="ECO:0000313" key="4">
    <source>
        <dbReference type="EMBL" id="CAI4006762.1"/>
    </source>
</evidence>
<evidence type="ECO:0000256" key="1">
    <source>
        <dbReference type="ARBA" id="ARBA00022884"/>
    </source>
</evidence>
<evidence type="ECO:0000313" key="6">
    <source>
        <dbReference type="Proteomes" id="UP001152797"/>
    </source>
</evidence>